<dbReference type="EMBL" id="JADVKH010000043">
    <property type="protein sequence ID" value="MBJ9689160.1"/>
    <property type="molecule type" value="Genomic_DNA"/>
</dbReference>
<evidence type="ECO:0000313" key="3">
    <source>
        <dbReference type="Proteomes" id="UP000808215"/>
    </source>
</evidence>
<gene>
    <name evidence="2" type="ORF">I5589_18965</name>
</gene>
<feature type="region of interest" description="Disordered" evidence="1">
    <location>
        <begin position="52"/>
        <end position="79"/>
    </location>
</feature>
<evidence type="ECO:0000256" key="1">
    <source>
        <dbReference type="SAM" id="MobiDB-lite"/>
    </source>
</evidence>
<keyword evidence="3" id="KW-1185">Reference proteome</keyword>
<proteinExistence type="predicted"/>
<dbReference type="RefSeq" id="WP_155624693.1">
    <property type="nucleotide sequence ID" value="NZ_CADESV010000001.1"/>
</dbReference>
<sequence length="79" mass="9298">MVRVKLSFAIVRAFWPEFPRVFVNSAPLKSVKKTIWRIYADEPLLPRTEMTRRVNSPQNAAMKDGSRRSRPVGRGKWRR</sequence>
<feature type="compositionally biased region" description="Basic residues" evidence="1">
    <location>
        <begin position="68"/>
        <end position="79"/>
    </location>
</feature>
<name>A0ABS1AYD1_BURVI</name>
<evidence type="ECO:0000313" key="2">
    <source>
        <dbReference type="EMBL" id="MBJ9689160.1"/>
    </source>
</evidence>
<comment type="caution">
    <text evidence="2">The sequence shown here is derived from an EMBL/GenBank/DDBJ whole genome shotgun (WGS) entry which is preliminary data.</text>
</comment>
<accession>A0ABS1AYD1</accession>
<reference evidence="2 3" key="1">
    <citation type="submission" date="2020-11" db="EMBL/GenBank/DDBJ databases">
        <title>Enhanced detection system for hospital associated transmission using whole genome sequencing surveillance.</title>
        <authorList>
            <person name="Harrison L.H."/>
            <person name="Van Tyne D."/>
            <person name="Marsh J.W."/>
            <person name="Griffith M.P."/>
            <person name="Snyder D.J."/>
            <person name="Cooper V.S."/>
            <person name="Mustapha M."/>
        </authorList>
    </citation>
    <scope>NUCLEOTIDE SEQUENCE [LARGE SCALE GENOMIC DNA]</scope>
    <source>
        <strain evidence="2 3">BC00020</strain>
    </source>
</reference>
<organism evidence="2 3">
    <name type="scientific">Burkholderia vietnamiensis</name>
    <dbReference type="NCBI Taxonomy" id="60552"/>
    <lineage>
        <taxon>Bacteria</taxon>
        <taxon>Pseudomonadati</taxon>
        <taxon>Pseudomonadota</taxon>
        <taxon>Betaproteobacteria</taxon>
        <taxon>Burkholderiales</taxon>
        <taxon>Burkholderiaceae</taxon>
        <taxon>Burkholderia</taxon>
        <taxon>Burkholderia cepacia complex</taxon>
    </lineage>
</organism>
<protein>
    <submittedName>
        <fullName evidence="2">Uncharacterized protein</fullName>
    </submittedName>
</protein>
<dbReference type="Proteomes" id="UP000808215">
    <property type="component" value="Unassembled WGS sequence"/>
</dbReference>